<proteinExistence type="predicted"/>
<dbReference type="EMBL" id="SJPW01000008">
    <property type="protein sequence ID" value="TWU46261.1"/>
    <property type="molecule type" value="Genomic_DNA"/>
</dbReference>
<dbReference type="CDD" id="cd06551">
    <property type="entry name" value="LPLAT"/>
    <property type="match status" value="1"/>
</dbReference>
<dbReference type="AlphaFoldDB" id="A0A5C6EEV7"/>
<dbReference type="OrthoDB" id="152799at2"/>
<gene>
    <name evidence="2" type="ORF">Poly51_56570</name>
</gene>
<reference evidence="2 3" key="1">
    <citation type="submission" date="2019-02" db="EMBL/GenBank/DDBJ databases">
        <title>Deep-cultivation of Planctomycetes and their phenomic and genomic characterization uncovers novel biology.</title>
        <authorList>
            <person name="Wiegand S."/>
            <person name="Jogler M."/>
            <person name="Boedeker C."/>
            <person name="Pinto D."/>
            <person name="Vollmers J."/>
            <person name="Rivas-Marin E."/>
            <person name="Kohn T."/>
            <person name="Peeters S.H."/>
            <person name="Heuer A."/>
            <person name="Rast P."/>
            <person name="Oberbeckmann S."/>
            <person name="Bunk B."/>
            <person name="Jeske O."/>
            <person name="Meyerdierks A."/>
            <person name="Storesund J.E."/>
            <person name="Kallscheuer N."/>
            <person name="Luecker S."/>
            <person name="Lage O.M."/>
            <person name="Pohl T."/>
            <person name="Merkel B.J."/>
            <person name="Hornburger P."/>
            <person name="Mueller R.-W."/>
            <person name="Bruemmer F."/>
            <person name="Labrenz M."/>
            <person name="Spormann A.M."/>
            <person name="Op Den Camp H."/>
            <person name="Overmann J."/>
            <person name="Amann R."/>
            <person name="Jetten M.S.M."/>
            <person name="Mascher T."/>
            <person name="Medema M.H."/>
            <person name="Devos D.P."/>
            <person name="Kaster A.-K."/>
            <person name="Ovreas L."/>
            <person name="Rohde M."/>
            <person name="Galperin M.Y."/>
            <person name="Jogler C."/>
        </authorList>
    </citation>
    <scope>NUCLEOTIDE SEQUENCE [LARGE SCALE GENOMIC DNA]</scope>
    <source>
        <strain evidence="2 3">Poly51</strain>
    </source>
</reference>
<comment type="caution">
    <text evidence="2">The sequence shown here is derived from an EMBL/GenBank/DDBJ whole genome shotgun (WGS) entry which is preliminary data.</text>
</comment>
<organism evidence="2 3">
    <name type="scientific">Rubripirellula tenax</name>
    <dbReference type="NCBI Taxonomy" id="2528015"/>
    <lineage>
        <taxon>Bacteria</taxon>
        <taxon>Pseudomonadati</taxon>
        <taxon>Planctomycetota</taxon>
        <taxon>Planctomycetia</taxon>
        <taxon>Pirellulales</taxon>
        <taxon>Pirellulaceae</taxon>
        <taxon>Rubripirellula</taxon>
    </lineage>
</organism>
<evidence type="ECO:0000313" key="2">
    <source>
        <dbReference type="EMBL" id="TWU46261.1"/>
    </source>
</evidence>
<dbReference type="SUPFAM" id="SSF69593">
    <property type="entry name" value="Glycerol-3-phosphate (1)-acyltransferase"/>
    <property type="match status" value="1"/>
</dbReference>
<dbReference type="GO" id="GO:0016746">
    <property type="term" value="F:acyltransferase activity"/>
    <property type="evidence" value="ECO:0007669"/>
    <property type="project" value="InterPro"/>
</dbReference>
<protein>
    <recommendedName>
        <fullName evidence="1">Phospholipid/glycerol acyltransferase domain-containing protein</fullName>
    </recommendedName>
</protein>
<sequence>MASTRVNDSSDGVPVVPGWFQDGFHRFLKPYLGRHFHAVAVDRDSRSGASVCNGEPLVVFGNHPSWWDPLVAHYLNRTLFPERQFFAPIDASALAQYKVFGKLGFYGVELNHASGAAAFLKTSKRILDTPNTAIWMTPEGRFCDARDDTAPLMPGLAHLCSKRSGGWALPLALEYVFWDERLPVCMARLGEPIRIGDHVGIDKAAWNELLTAALRENQSRLSQSSIIRSSEPFDNVLSGRRGAGGTYDFFRRIKSWATGKRFRAQHGNQFE</sequence>
<dbReference type="InterPro" id="IPR002123">
    <property type="entry name" value="Plipid/glycerol_acylTrfase"/>
</dbReference>
<accession>A0A5C6EEV7</accession>
<keyword evidence="3" id="KW-1185">Reference proteome</keyword>
<feature type="domain" description="Phospholipid/glycerol acyltransferase" evidence="1">
    <location>
        <begin position="53"/>
        <end position="160"/>
    </location>
</feature>
<evidence type="ECO:0000259" key="1">
    <source>
        <dbReference type="Pfam" id="PF01553"/>
    </source>
</evidence>
<name>A0A5C6EEV7_9BACT</name>
<dbReference type="Pfam" id="PF01553">
    <property type="entry name" value="Acyltransferase"/>
    <property type="match status" value="1"/>
</dbReference>
<dbReference type="RefSeq" id="WP_146462017.1">
    <property type="nucleotide sequence ID" value="NZ_SJPW01000008.1"/>
</dbReference>
<evidence type="ECO:0000313" key="3">
    <source>
        <dbReference type="Proteomes" id="UP000318288"/>
    </source>
</evidence>
<dbReference type="Proteomes" id="UP000318288">
    <property type="component" value="Unassembled WGS sequence"/>
</dbReference>